<dbReference type="EMBL" id="CP070619">
    <property type="protein sequence ID" value="QSE92737.1"/>
    <property type="molecule type" value="Genomic_DNA"/>
</dbReference>
<reference evidence="1 2" key="2">
    <citation type="journal article" date="2022" name="Arch. Microbiol.">
        <title>Rhodococcus pseudokoreensis sp. nov. isolated from the rhizosphere of young M26 apple rootstocks.</title>
        <authorList>
            <person name="Kampfer P."/>
            <person name="Glaeser S.P."/>
            <person name="Blom J."/>
            <person name="Wolf J."/>
            <person name="Benning S."/>
            <person name="Schloter M."/>
            <person name="Neumann-Schaal M."/>
        </authorList>
    </citation>
    <scope>NUCLEOTIDE SEQUENCE [LARGE SCALE GENOMIC DNA]</scope>
    <source>
        <strain evidence="1 2">R79</strain>
    </source>
</reference>
<organism evidence="1 2">
    <name type="scientific">Rhodococcus pseudokoreensis</name>
    <dbReference type="NCBI Taxonomy" id="2811421"/>
    <lineage>
        <taxon>Bacteria</taxon>
        <taxon>Bacillati</taxon>
        <taxon>Actinomycetota</taxon>
        <taxon>Actinomycetes</taxon>
        <taxon>Mycobacteriales</taxon>
        <taxon>Nocardiaceae</taxon>
        <taxon>Rhodococcus</taxon>
    </lineage>
</organism>
<name>A0A974W8R3_9NOCA</name>
<reference evidence="1 2" key="1">
    <citation type="journal article" date="2021" name="Microbiol. Resour. Announc.">
        <title>Complete Genome Sequences of Two Rhodococcus sp. Strains with Large and Linear Chromosomes, Isolated from Apple Rhizosphere.</title>
        <authorList>
            <person name="Benning S."/>
            <person name="Brugnone N."/>
            <person name="Siani R."/>
            <person name="Kublik S."/>
            <person name="Schloter M."/>
            <person name="Rad V."/>
        </authorList>
    </citation>
    <scope>NUCLEOTIDE SEQUENCE [LARGE SCALE GENOMIC DNA]</scope>
    <source>
        <strain evidence="1 2">R79</strain>
    </source>
</reference>
<protein>
    <submittedName>
        <fullName evidence="1">Uncharacterized protein</fullName>
    </submittedName>
</protein>
<dbReference type="Proteomes" id="UP000662986">
    <property type="component" value="Chromosome"/>
</dbReference>
<dbReference type="RefSeq" id="WP_206009189.1">
    <property type="nucleotide sequence ID" value="NZ_CP070619.1"/>
</dbReference>
<evidence type="ECO:0000313" key="2">
    <source>
        <dbReference type="Proteomes" id="UP000662986"/>
    </source>
</evidence>
<proteinExistence type="predicted"/>
<evidence type="ECO:0000313" key="1">
    <source>
        <dbReference type="EMBL" id="QSE92737.1"/>
    </source>
</evidence>
<accession>A0A974W8R3</accession>
<keyword evidence="2" id="KW-1185">Reference proteome</keyword>
<sequence>MSRSCRLTEHMGVEEYLSAIDGGDQVRIAKNCQHHAGSGQFWYLNV</sequence>
<gene>
    <name evidence="1" type="ORF">JWS13_31120</name>
</gene>